<dbReference type="KEGG" id="moz:MoryE10_33330"/>
<dbReference type="Pfam" id="PF14840">
    <property type="entry name" value="DNA_pol3_delt_C"/>
    <property type="match status" value="1"/>
</dbReference>
<evidence type="ECO:0000256" key="4">
    <source>
        <dbReference type="ARBA" id="ARBA00022932"/>
    </source>
</evidence>
<dbReference type="RefSeq" id="WP_221047731.1">
    <property type="nucleotide sequence ID" value="NZ_AP019782.1"/>
</dbReference>
<dbReference type="NCBIfam" id="TIGR01128">
    <property type="entry name" value="holA"/>
    <property type="match status" value="1"/>
</dbReference>
<reference evidence="8" key="1">
    <citation type="submission" date="2019-06" db="EMBL/GenBank/DDBJ databases">
        <title>Complete genome sequence of Methylogaea oryzae strain JCM16910.</title>
        <authorList>
            <person name="Asakawa S."/>
        </authorList>
    </citation>
    <scope>NUCLEOTIDE SEQUENCE</scope>
    <source>
        <strain evidence="8">E10</strain>
    </source>
</reference>
<evidence type="ECO:0000259" key="6">
    <source>
        <dbReference type="Pfam" id="PF06144"/>
    </source>
</evidence>
<keyword evidence="9" id="KW-1185">Reference proteome</keyword>
<dbReference type="Proteomes" id="UP000824988">
    <property type="component" value="Chromosome"/>
</dbReference>
<accession>A0A8D4VS40</accession>
<evidence type="ECO:0000313" key="9">
    <source>
        <dbReference type="Proteomes" id="UP000824988"/>
    </source>
</evidence>
<sequence>MRLKPEQLDGALRKGLLPAYVISGDEPLQVQEAADAVRAAARQAGYTGREVFFADSGFDWNRLLEATDSSPLFGDRNVLDLRLNGAPDKQGAAALARYAARAGADNLLLISLPRLKPAEQKAAWFADLDKIGAVVQVWPLEGPQLLDWLERRLQKRGLAADRAGVQLLASLVEGNLLAAAQEVEKLHALHGSSRLSSDDILEAVADRARYDIFGFTDAVLAGQPARIVRMLAGLQAEGEAAPVILWALARDIRLLLALHGAGPEGFEAQLRRHKSPDKRKPLLQRALRRLPADHLHDLLRLAARTDRAIKGMEPDDPWDGLLHLALGLAGNAVVPTGL</sequence>
<evidence type="ECO:0000256" key="2">
    <source>
        <dbReference type="ARBA" id="ARBA00022695"/>
    </source>
</evidence>
<feature type="domain" description="DNA polymerase III subunit delta C-terminal" evidence="7">
    <location>
        <begin position="213"/>
        <end position="332"/>
    </location>
</feature>
<dbReference type="Pfam" id="PF06144">
    <property type="entry name" value="DNA_pol3_delta"/>
    <property type="match status" value="1"/>
</dbReference>
<evidence type="ECO:0000256" key="3">
    <source>
        <dbReference type="ARBA" id="ARBA00022705"/>
    </source>
</evidence>
<keyword evidence="2" id="KW-0548">Nucleotidyltransferase</keyword>
<protein>
    <recommendedName>
        <fullName evidence="5">DNA polymerase III subunit delta</fullName>
        <ecNumber evidence="5">2.7.7.7</ecNumber>
    </recommendedName>
</protein>
<dbReference type="GO" id="GO:0003677">
    <property type="term" value="F:DNA binding"/>
    <property type="evidence" value="ECO:0007669"/>
    <property type="project" value="InterPro"/>
</dbReference>
<dbReference type="PANTHER" id="PTHR34388:SF1">
    <property type="entry name" value="DNA POLYMERASE III SUBUNIT DELTA"/>
    <property type="match status" value="1"/>
</dbReference>
<evidence type="ECO:0000259" key="7">
    <source>
        <dbReference type="Pfam" id="PF14840"/>
    </source>
</evidence>
<gene>
    <name evidence="8" type="primary">holA</name>
    <name evidence="8" type="ORF">MoryE10_33330</name>
</gene>
<evidence type="ECO:0000256" key="5">
    <source>
        <dbReference type="NCBIfam" id="TIGR01128"/>
    </source>
</evidence>
<proteinExistence type="predicted"/>
<dbReference type="PANTHER" id="PTHR34388">
    <property type="entry name" value="DNA POLYMERASE III SUBUNIT DELTA"/>
    <property type="match status" value="1"/>
</dbReference>
<evidence type="ECO:0000313" key="8">
    <source>
        <dbReference type="EMBL" id="BBL72727.1"/>
    </source>
</evidence>
<dbReference type="AlphaFoldDB" id="A0A8D4VS40"/>
<dbReference type="GO" id="GO:0006261">
    <property type="term" value="P:DNA-templated DNA replication"/>
    <property type="evidence" value="ECO:0007669"/>
    <property type="project" value="TreeGrafter"/>
</dbReference>
<name>A0A8D4VS40_9GAMM</name>
<dbReference type="GO" id="GO:0009360">
    <property type="term" value="C:DNA polymerase III complex"/>
    <property type="evidence" value="ECO:0007669"/>
    <property type="project" value="UniProtKB-UniRule"/>
</dbReference>
<dbReference type="EC" id="2.7.7.7" evidence="5"/>
<dbReference type="InterPro" id="IPR032780">
    <property type="entry name" value="DNA_pol3_delt_C"/>
</dbReference>
<evidence type="ECO:0000256" key="1">
    <source>
        <dbReference type="ARBA" id="ARBA00022679"/>
    </source>
</evidence>
<dbReference type="InterPro" id="IPR010372">
    <property type="entry name" value="DNA_pol3_delta_N"/>
</dbReference>
<dbReference type="EMBL" id="AP019782">
    <property type="protein sequence ID" value="BBL72727.1"/>
    <property type="molecule type" value="Genomic_DNA"/>
</dbReference>
<keyword evidence="4" id="KW-0239">DNA-directed DNA polymerase</keyword>
<dbReference type="CDD" id="cd18138">
    <property type="entry name" value="HLD_clamp_pol_III_delta"/>
    <property type="match status" value="1"/>
</dbReference>
<organism evidence="8 9">
    <name type="scientific">Methylogaea oryzae</name>
    <dbReference type="NCBI Taxonomy" id="1295382"/>
    <lineage>
        <taxon>Bacteria</taxon>
        <taxon>Pseudomonadati</taxon>
        <taxon>Pseudomonadota</taxon>
        <taxon>Gammaproteobacteria</taxon>
        <taxon>Methylococcales</taxon>
        <taxon>Methylococcaceae</taxon>
        <taxon>Methylogaea</taxon>
    </lineage>
</organism>
<dbReference type="InterPro" id="IPR005790">
    <property type="entry name" value="DNA_polIII_delta"/>
</dbReference>
<keyword evidence="1" id="KW-0808">Transferase</keyword>
<feature type="domain" description="DNA polymerase III delta N-terminal" evidence="6">
    <location>
        <begin position="20"/>
        <end position="135"/>
    </location>
</feature>
<dbReference type="GO" id="GO:0003887">
    <property type="term" value="F:DNA-directed DNA polymerase activity"/>
    <property type="evidence" value="ECO:0007669"/>
    <property type="project" value="UniProtKB-UniRule"/>
</dbReference>
<keyword evidence="3" id="KW-0235">DNA replication</keyword>